<proteinExistence type="predicted"/>
<comment type="caution">
    <text evidence="1">The sequence shown here is derived from an EMBL/GenBank/DDBJ whole genome shotgun (WGS) entry which is preliminary data.</text>
</comment>
<gene>
    <name evidence="1" type="ORF">VFPFJ_05531</name>
</gene>
<dbReference type="Proteomes" id="UP000078340">
    <property type="component" value="Unassembled WGS sequence"/>
</dbReference>
<dbReference type="EMBL" id="LSBI01000005">
    <property type="protein sequence ID" value="OAQ89122.1"/>
    <property type="molecule type" value="Genomic_DNA"/>
</dbReference>
<evidence type="ECO:0000313" key="1">
    <source>
        <dbReference type="EMBL" id="OAQ89122.1"/>
    </source>
</evidence>
<dbReference type="AlphaFoldDB" id="A0A179HGS4"/>
<accession>A0A179HGS4</accession>
<reference evidence="1 2" key="1">
    <citation type="submission" date="2016-02" db="EMBL/GenBank/DDBJ databases">
        <title>Biosynthesis of antibiotic leucinostatins and their inhibition on Phytophthora in bio-control Purpureocillium lilacinum.</title>
        <authorList>
            <person name="Wang G."/>
            <person name="Liu Z."/>
            <person name="Lin R."/>
            <person name="Li E."/>
            <person name="Mao Z."/>
            <person name="Ling J."/>
            <person name="Yin W."/>
            <person name="Xie B."/>
        </authorList>
    </citation>
    <scope>NUCLEOTIDE SEQUENCE [LARGE SCALE GENOMIC DNA]</scope>
    <source>
        <strain evidence="1">PLFJ-1</strain>
    </source>
</reference>
<name>A0A179HGS4_PURLI</name>
<sequence>MAPADGYWGGSPMTIGVTAWTRSPMNLMDWRAPVVVQYSVVGPQIWHQRTLTAAALGLQDSATRRAAIPRALASGWPGIGRRSSVWGAALDVGFGSRSGSGSGSGGAGSHDARSAPFLFFPWVGAVTITARCSNIISIW</sequence>
<evidence type="ECO:0000313" key="2">
    <source>
        <dbReference type="Proteomes" id="UP000078340"/>
    </source>
</evidence>
<organism evidence="1 2">
    <name type="scientific">Purpureocillium lilacinum</name>
    <name type="common">Paecilomyces lilacinus</name>
    <dbReference type="NCBI Taxonomy" id="33203"/>
    <lineage>
        <taxon>Eukaryota</taxon>
        <taxon>Fungi</taxon>
        <taxon>Dikarya</taxon>
        <taxon>Ascomycota</taxon>
        <taxon>Pezizomycotina</taxon>
        <taxon>Sordariomycetes</taxon>
        <taxon>Hypocreomycetidae</taxon>
        <taxon>Hypocreales</taxon>
        <taxon>Ophiocordycipitaceae</taxon>
        <taxon>Purpureocillium</taxon>
    </lineage>
</organism>
<protein>
    <submittedName>
        <fullName evidence="1">Uncharacterized protein</fullName>
    </submittedName>
</protein>